<sequence>MSDAVENYIKTHSKSQGLGFVLTLLLGPLGLFYSSWVAALILCVVAIVSAATIIGPIICWILAILIGFSAVSKHNEKIKAAAALGVRE</sequence>
<dbReference type="OrthoDB" id="7068792at2"/>
<dbReference type="RefSeq" id="WP_071563900.1">
    <property type="nucleotide sequence ID" value="NZ_MIQH01000427.1"/>
</dbReference>
<organism evidence="2 3">
    <name type="scientific">Bathymodiolus thermophilus thioautotrophic gill symbiont</name>
    <dbReference type="NCBI Taxonomy" id="2360"/>
    <lineage>
        <taxon>Bacteria</taxon>
        <taxon>Pseudomonadati</taxon>
        <taxon>Pseudomonadota</taxon>
        <taxon>Gammaproteobacteria</taxon>
        <taxon>sulfur-oxidizing symbionts</taxon>
    </lineage>
</organism>
<dbReference type="Proteomes" id="UP000182798">
    <property type="component" value="Unassembled WGS sequence"/>
</dbReference>
<proteinExistence type="predicted"/>
<keyword evidence="1" id="KW-1133">Transmembrane helix</keyword>
<accession>A0A1J5TW32</accession>
<dbReference type="EMBL" id="MIQH01000427">
    <property type="protein sequence ID" value="OIR25048.1"/>
    <property type="molecule type" value="Genomic_DNA"/>
</dbReference>
<feature type="transmembrane region" description="Helical" evidence="1">
    <location>
        <begin position="53"/>
        <end position="71"/>
    </location>
</feature>
<keyword evidence="1" id="KW-0812">Transmembrane</keyword>
<protein>
    <submittedName>
        <fullName evidence="2">Uncharacterized protein</fullName>
    </submittedName>
</protein>
<dbReference type="AlphaFoldDB" id="A0A1J5TW32"/>
<name>A0A1J5TW32_9GAMM</name>
<feature type="transmembrane region" description="Helical" evidence="1">
    <location>
        <begin position="20"/>
        <end position="47"/>
    </location>
</feature>
<reference evidence="3" key="1">
    <citation type="submission" date="2016-09" db="EMBL/GenBank/DDBJ databases">
        <title>Genome Sequence of Bathymodiolus thermophilus sulfur-oxidizing gill endosymbiont.</title>
        <authorList>
            <person name="Ponnudurai R."/>
            <person name="Kleiner M."/>
            <person name="Sayavedra L."/>
            <person name="Thuermer A."/>
            <person name="Felbeck H."/>
            <person name="Schlueter R."/>
            <person name="Schweder T."/>
            <person name="Markert S."/>
        </authorList>
    </citation>
    <scope>NUCLEOTIDE SEQUENCE [LARGE SCALE GENOMIC DNA]</scope>
    <source>
        <strain evidence="3">BAT/CrabSpa'14</strain>
    </source>
</reference>
<evidence type="ECO:0000256" key="1">
    <source>
        <dbReference type="SAM" id="Phobius"/>
    </source>
</evidence>
<evidence type="ECO:0000313" key="2">
    <source>
        <dbReference type="EMBL" id="OIR25048.1"/>
    </source>
</evidence>
<gene>
    <name evidence="2" type="ORF">BGC33_05325</name>
</gene>
<keyword evidence="1" id="KW-0472">Membrane</keyword>
<evidence type="ECO:0000313" key="3">
    <source>
        <dbReference type="Proteomes" id="UP000182798"/>
    </source>
</evidence>
<comment type="caution">
    <text evidence="2">The sequence shown here is derived from an EMBL/GenBank/DDBJ whole genome shotgun (WGS) entry which is preliminary data.</text>
</comment>